<evidence type="ECO:0000256" key="3">
    <source>
        <dbReference type="ARBA" id="ARBA00022692"/>
    </source>
</evidence>
<evidence type="ECO:0000256" key="2">
    <source>
        <dbReference type="ARBA" id="ARBA00008854"/>
    </source>
</evidence>
<organism evidence="6 7">
    <name type="scientific">Mycolicibacterium fortuitum</name>
    <name type="common">Mycobacterium fortuitum</name>
    <dbReference type="NCBI Taxonomy" id="1766"/>
    <lineage>
        <taxon>Bacteria</taxon>
        <taxon>Bacillati</taxon>
        <taxon>Actinomycetota</taxon>
        <taxon>Actinomycetes</taxon>
        <taxon>Mycobacteriales</taxon>
        <taxon>Mycobacteriaceae</taxon>
        <taxon>Mycolicibacterium</taxon>
    </lineage>
</organism>
<name>A0A378WE19_MYCFO</name>
<evidence type="ECO:0000256" key="1">
    <source>
        <dbReference type="ARBA" id="ARBA00004167"/>
    </source>
</evidence>
<reference evidence="6 7" key="1">
    <citation type="submission" date="2018-06" db="EMBL/GenBank/DDBJ databases">
        <authorList>
            <consortium name="Pathogen Informatics"/>
            <person name="Doyle S."/>
        </authorList>
    </citation>
    <scope>NUCLEOTIDE SEQUENCE [LARGE SCALE GENOMIC DNA]</scope>
    <source>
        <strain evidence="6 7">NCTC1542</strain>
    </source>
</reference>
<dbReference type="InterPro" id="IPR007156">
    <property type="entry name" value="MamQ_LemA"/>
</dbReference>
<evidence type="ECO:0000256" key="4">
    <source>
        <dbReference type="ARBA" id="ARBA00022989"/>
    </source>
</evidence>
<dbReference type="PANTHER" id="PTHR34478:SF1">
    <property type="entry name" value="PROTEIN LEMA"/>
    <property type="match status" value="1"/>
</dbReference>
<keyword evidence="4" id="KW-1133">Transmembrane helix</keyword>
<proteinExistence type="inferred from homology"/>
<dbReference type="Proteomes" id="UP000255389">
    <property type="component" value="Unassembled WGS sequence"/>
</dbReference>
<dbReference type="SUPFAM" id="SSF140478">
    <property type="entry name" value="LemA-like"/>
    <property type="match status" value="1"/>
</dbReference>
<gene>
    <name evidence="6" type="ORF">NCTC1542_06851</name>
</gene>
<dbReference type="Gene3D" id="1.20.1440.20">
    <property type="entry name" value="LemA-like domain"/>
    <property type="match status" value="1"/>
</dbReference>
<dbReference type="InterPro" id="IPR023353">
    <property type="entry name" value="LemA-like_dom_sf"/>
</dbReference>
<dbReference type="AlphaFoldDB" id="A0A378WE19"/>
<dbReference type="EMBL" id="UGQY01000006">
    <property type="protein sequence ID" value="SUA31496.1"/>
    <property type="molecule type" value="Genomic_DNA"/>
</dbReference>
<evidence type="ECO:0000313" key="7">
    <source>
        <dbReference type="Proteomes" id="UP000255389"/>
    </source>
</evidence>
<keyword evidence="3" id="KW-0812">Transmembrane</keyword>
<protein>
    <submittedName>
        <fullName evidence="6">LemA family protein</fullName>
    </submittedName>
</protein>
<dbReference type="Pfam" id="PF04011">
    <property type="entry name" value="LemA"/>
    <property type="match status" value="1"/>
</dbReference>
<dbReference type="PANTHER" id="PTHR34478">
    <property type="entry name" value="PROTEIN LEMA"/>
    <property type="match status" value="1"/>
</dbReference>
<comment type="similarity">
    <text evidence="2">Belongs to the LemA family.</text>
</comment>
<dbReference type="GO" id="GO:0016020">
    <property type="term" value="C:membrane"/>
    <property type="evidence" value="ECO:0007669"/>
    <property type="project" value="UniProtKB-SubCell"/>
</dbReference>
<sequence>MSWWVWLIVAVLVITVVSWPIAAHNRLVSMQITVVEAWRGIDVELERRWELIPSLVEVARSYARHEADVLARVAGERKPSRVDADTANALQQLHDRVIAEQSQSESDLSVALTQLHAVAEAYPQLRSAEHYRRLMEALSEAGDRVAAARRLYNGNVTRFNATLRSFPASAVAKFSGIDAADFLDVAQPGHSGVPPVRAGE</sequence>
<accession>A0A378WE19</accession>
<evidence type="ECO:0000313" key="6">
    <source>
        <dbReference type="EMBL" id="SUA31496.1"/>
    </source>
</evidence>
<keyword evidence="5" id="KW-0472">Membrane</keyword>
<comment type="subcellular location">
    <subcellularLocation>
        <location evidence="1">Membrane</location>
        <topology evidence="1">Single-pass membrane protein</topology>
    </subcellularLocation>
</comment>
<evidence type="ECO:0000256" key="5">
    <source>
        <dbReference type="ARBA" id="ARBA00023136"/>
    </source>
</evidence>